<evidence type="ECO:0000256" key="5">
    <source>
        <dbReference type="ARBA" id="ARBA00022833"/>
    </source>
</evidence>
<evidence type="ECO:0000256" key="3">
    <source>
        <dbReference type="ARBA" id="ARBA00022723"/>
    </source>
</evidence>
<keyword evidence="5" id="KW-0862">Zinc</keyword>
<dbReference type="PANTHER" id="PTHR13547">
    <property type="match status" value="1"/>
</dbReference>
<comment type="subcellular location">
    <subcellularLocation>
        <location evidence="1">Mitochondrion</location>
    </subcellularLocation>
</comment>
<comment type="caution">
    <text evidence="9">The sequence shown here is derived from an EMBL/GenBank/DDBJ whole genome shotgun (WGS) entry which is preliminary data.</text>
</comment>
<dbReference type="InterPro" id="IPR031595">
    <property type="entry name" value="PRORP_C"/>
</dbReference>
<comment type="similarity">
    <text evidence="2">Belongs to the PPR family. P subfamily.</text>
</comment>
<dbReference type="Gene3D" id="3.40.50.11980">
    <property type="match status" value="1"/>
</dbReference>
<dbReference type="Proteomes" id="UP001651158">
    <property type="component" value="Unassembled WGS sequence"/>
</dbReference>
<sequence>MAGALRFFWGFTKFCHAYGIPRDICLRHIQFSAADAISAAQHIDAYFKRLDNSFLEFSRLQAMYGLLENPSVDPHFKLNFWSKFISASLACGKDKVANSVMHFVLERSDCHSIATLIAVLKALAFQKRFQEFESLYALIRSRLSPTDTIAYTADLSAALCLTPFYKEAKDLIYMSLERKVPVGDEAISLIHELHPMGLKPTHDFYLAFIKRLRDDEGKKLMLSLLEALTERFYDSVLKGKNEDELLLTTTPNELDSFHTFLKITNCPFDCVIDLPNYLYTVSNRKLPILSVEEQTSLLSDLILSLHRVYHFNRICLVGKERGIVKKKYFWNIVRTLGNQTGVKVQAFLTDHKSNDDAFMIYLALWSGPNCYLFSNDEFRQHRFTLGPDVSPLLARWQAARQISLRSAHPLTFLGPVLCDTTIQGNMTEGWHVPYESGDQRLSYLPPNTWLCLRP</sequence>
<organism evidence="9 10">
    <name type="scientific">Taenia crassiceps</name>
    <dbReference type="NCBI Taxonomy" id="6207"/>
    <lineage>
        <taxon>Eukaryota</taxon>
        <taxon>Metazoa</taxon>
        <taxon>Spiralia</taxon>
        <taxon>Lophotrochozoa</taxon>
        <taxon>Platyhelminthes</taxon>
        <taxon>Cestoda</taxon>
        <taxon>Eucestoda</taxon>
        <taxon>Cyclophyllidea</taxon>
        <taxon>Taeniidae</taxon>
        <taxon>Taenia</taxon>
    </lineage>
</organism>
<evidence type="ECO:0000256" key="2">
    <source>
        <dbReference type="ARBA" id="ARBA00007626"/>
    </source>
</evidence>
<protein>
    <submittedName>
        <fullName evidence="9">Mitochondrial ribonuclease P catalytic subunit</fullName>
    </submittedName>
</protein>
<gene>
    <name evidence="9" type="ORF">TcWFU_002421</name>
</gene>
<evidence type="ECO:0000256" key="6">
    <source>
        <dbReference type="ARBA" id="ARBA00022946"/>
    </source>
</evidence>
<evidence type="ECO:0000256" key="7">
    <source>
        <dbReference type="ARBA" id="ARBA00023128"/>
    </source>
</evidence>
<dbReference type="Pfam" id="PF16953">
    <property type="entry name" value="PRORP"/>
    <property type="match status" value="1"/>
</dbReference>
<keyword evidence="6" id="KW-0809">Transit peptide</keyword>
<evidence type="ECO:0000259" key="8">
    <source>
        <dbReference type="Pfam" id="PF16953"/>
    </source>
</evidence>
<reference evidence="9 10" key="1">
    <citation type="journal article" date="2022" name="Front. Cell. Infect. Microbiol.">
        <title>The Genomes of Two Strains of Taenia crassiceps the Animal Model for the Study of Human Cysticercosis.</title>
        <authorList>
            <person name="Bobes R.J."/>
            <person name="Estrada K."/>
            <person name="Rios-Valencia D.G."/>
            <person name="Calderon-Gallegos A."/>
            <person name="de la Torre P."/>
            <person name="Carrero J.C."/>
            <person name="Sanchez-Flores A."/>
            <person name="Laclette J.P."/>
        </authorList>
    </citation>
    <scope>NUCLEOTIDE SEQUENCE [LARGE SCALE GENOMIC DNA]</scope>
    <source>
        <strain evidence="9">WFUcys</strain>
    </source>
</reference>
<keyword evidence="10" id="KW-1185">Reference proteome</keyword>
<evidence type="ECO:0000256" key="1">
    <source>
        <dbReference type="ARBA" id="ARBA00004173"/>
    </source>
</evidence>
<feature type="domain" description="PRORP" evidence="8">
    <location>
        <begin position="226"/>
        <end position="451"/>
    </location>
</feature>
<keyword evidence="7" id="KW-0496">Mitochondrion</keyword>
<evidence type="ECO:0000256" key="4">
    <source>
        <dbReference type="ARBA" id="ARBA00022801"/>
    </source>
</evidence>
<proteinExistence type="inferred from homology"/>
<dbReference type="EMBL" id="JAKROA010000001">
    <property type="protein sequence ID" value="KAL5111574.1"/>
    <property type="molecule type" value="Genomic_DNA"/>
</dbReference>
<keyword evidence="3" id="KW-0479">Metal-binding</keyword>
<name>A0ABR4QPD4_9CEST</name>
<dbReference type="PANTHER" id="PTHR13547:SF1">
    <property type="entry name" value="MITOCHONDRIAL RIBONUCLEASE P CATALYTIC SUBUNIT"/>
    <property type="match status" value="1"/>
</dbReference>
<evidence type="ECO:0000313" key="10">
    <source>
        <dbReference type="Proteomes" id="UP001651158"/>
    </source>
</evidence>
<keyword evidence="4" id="KW-0378">Hydrolase</keyword>
<accession>A0ABR4QPD4</accession>
<evidence type="ECO:0000313" key="9">
    <source>
        <dbReference type="EMBL" id="KAL5111574.1"/>
    </source>
</evidence>